<keyword evidence="1" id="KW-1133">Transmembrane helix</keyword>
<keyword evidence="1" id="KW-0812">Transmembrane</keyword>
<organism evidence="2 3">
    <name type="scientific">Spirosoma utsteinense</name>
    <dbReference type="NCBI Taxonomy" id="2585773"/>
    <lineage>
        <taxon>Bacteria</taxon>
        <taxon>Pseudomonadati</taxon>
        <taxon>Bacteroidota</taxon>
        <taxon>Cytophagia</taxon>
        <taxon>Cytophagales</taxon>
        <taxon>Cytophagaceae</taxon>
        <taxon>Spirosoma</taxon>
    </lineage>
</organism>
<gene>
    <name evidence="2" type="ORF">FH603_1392</name>
</gene>
<dbReference type="Proteomes" id="UP000700732">
    <property type="component" value="Unassembled WGS sequence"/>
</dbReference>
<evidence type="ECO:0000256" key="1">
    <source>
        <dbReference type="SAM" id="Phobius"/>
    </source>
</evidence>
<name>A0ABR6W2T9_9BACT</name>
<protein>
    <recommendedName>
        <fullName evidence="4">DUF4129 domain-containing protein</fullName>
    </recommendedName>
</protein>
<reference evidence="2 3" key="1">
    <citation type="submission" date="2019-06" db="EMBL/GenBank/DDBJ databases">
        <title>Spirosoma utsteinense sp. nov. isolated from Antarctic ice-free soils.</title>
        <authorList>
            <person name="Tahon G."/>
        </authorList>
    </citation>
    <scope>NUCLEOTIDE SEQUENCE [LARGE SCALE GENOMIC DNA]</scope>
    <source>
        <strain evidence="2 3">LMG 31447</strain>
    </source>
</reference>
<evidence type="ECO:0000313" key="2">
    <source>
        <dbReference type="EMBL" id="MBC3790895.1"/>
    </source>
</evidence>
<dbReference type="EMBL" id="VFIA01000006">
    <property type="protein sequence ID" value="MBC3790895.1"/>
    <property type="molecule type" value="Genomic_DNA"/>
</dbReference>
<evidence type="ECO:0008006" key="4">
    <source>
        <dbReference type="Google" id="ProtNLM"/>
    </source>
</evidence>
<sequence length="233" mass="26924">MNESSSNAPRSGKPFYWFWRGALLVLVLWLLTDLFVPRKHDIRQFDPAEVARLETAMWRSYYDKNPVLLLWQLAGGLRQQFHAPFWRSFGLAFQATRAAFTFKKGHSDADYQQALPILVDYYRSIQALSSVQFDIQRVSSLELDWWIVHRQRDRYSYADLANVLAKTSAALYNQPVARFTTYAHLRANAMKLCDEAGQLPNGATDTDWQRIRQALNQAWGNLHEVVQPASPNT</sequence>
<keyword evidence="3" id="KW-1185">Reference proteome</keyword>
<evidence type="ECO:0000313" key="3">
    <source>
        <dbReference type="Proteomes" id="UP000700732"/>
    </source>
</evidence>
<accession>A0ABR6W2T9</accession>
<proteinExistence type="predicted"/>
<comment type="caution">
    <text evidence="2">The sequence shown here is derived from an EMBL/GenBank/DDBJ whole genome shotgun (WGS) entry which is preliminary data.</text>
</comment>
<keyword evidence="1" id="KW-0472">Membrane</keyword>
<feature type="transmembrane region" description="Helical" evidence="1">
    <location>
        <begin position="15"/>
        <end position="36"/>
    </location>
</feature>
<dbReference type="RefSeq" id="WP_186736708.1">
    <property type="nucleotide sequence ID" value="NZ_VFIA01000006.1"/>
</dbReference>